<dbReference type="OrthoDB" id="611536at2759"/>
<name>A0A9Q0QZG4_9MAGN</name>
<feature type="domain" description="Disease resistance R13L4/SHOC-2-like LRR" evidence="2">
    <location>
        <begin position="112"/>
        <end position="193"/>
    </location>
</feature>
<evidence type="ECO:0000313" key="3">
    <source>
        <dbReference type="EMBL" id="KAJ4977815.1"/>
    </source>
</evidence>
<dbReference type="SUPFAM" id="SSF52058">
    <property type="entry name" value="L domain-like"/>
    <property type="match status" value="2"/>
</dbReference>
<comment type="caution">
    <text evidence="3">The sequence shown here is derived from an EMBL/GenBank/DDBJ whole genome shotgun (WGS) entry which is preliminary data.</text>
</comment>
<dbReference type="Proteomes" id="UP001141806">
    <property type="component" value="Unassembled WGS sequence"/>
</dbReference>
<organism evidence="3 4">
    <name type="scientific">Protea cynaroides</name>
    <dbReference type="NCBI Taxonomy" id="273540"/>
    <lineage>
        <taxon>Eukaryota</taxon>
        <taxon>Viridiplantae</taxon>
        <taxon>Streptophyta</taxon>
        <taxon>Embryophyta</taxon>
        <taxon>Tracheophyta</taxon>
        <taxon>Spermatophyta</taxon>
        <taxon>Magnoliopsida</taxon>
        <taxon>Proteales</taxon>
        <taxon>Proteaceae</taxon>
        <taxon>Protea</taxon>
    </lineage>
</organism>
<reference evidence="3" key="1">
    <citation type="journal article" date="2023" name="Plant J.">
        <title>The genome of the king protea, Protea cynaroides.</title>
        <authorList>
            <person name="Chang J."/>
            <person name="Duong T.A."/>
            <person name="Schoeman C."/>
            <person name="Ma X."/>
            <person name="Roodt D."/>
            <person name="Barker N."/>
            <person name="Li Z."/>
            <person name="Van de Peer Y."/>
            <person name="Mizrachi E."/>
        </authorList>
    </citation>
    <scope>NUCLEOTIDE SEQUENCE</scope>
    <source>
        <tissue evidence="3">Young leaves</tissue>
    </source>
</reference>
<dbReference type="InterPro" id="IPR032675">
    <property type="entry name" value="LRR_dom_sf"/>
</dbReference>
<protein>
    <recommendedName>
        <fullName evidence="2">Disease resistance R13L4/SHOC-2-like LRR domain-containing protein</fullName>
    </recommendedName>
</protein>
<dbReference type="AlphaFoldDB" id="A0A9Q0QZG4"/>
<dbReference type="Pfam" id="PF23598">
    <property type="entry name" value="LRR_14"/>
    <property type="match status" value="1"/>
</dbReference>
<dbReference type="PANTHER" id="PTHR15140:SF37">
    <property type="entry name" value="UBIQUITIN-LIKE DOMAIN-CONTAINING PROTEIN"/>
    <property type="match status" value="1"/>
</dbReference>
<evidence type="ECO:0000313" key="4">
    <source>
        <dbReference type="Proteomes" id="UP001141806"/>
    </source>
</evidence>
<keyword evidence="4" id="KW-1185">Reference proteome</keyword>
<dbReference type="InterPro" id="IPR055414">
    <property type="entry name" value="LRR_R13L4/SHOC2-like"/>
</dbReference>
<accession>A0A9Q0QZG4</accession>
<dbReference type="PANTHER" id="PTHR15140">
    <property type="entry name" value="TUBULIN-SPECIFIC CHAPERONE E"/>
    <property type="match status" value="1"/>
</dbReference>
<gene>
    <name evidence="3" type="ORF">NE237_008595</name>
</gene>
<evidence type="ECO:0000259" key="2">
    <source>
        <dbReference type="Pfam" id="PF23598"/>
    </source>
</evidence>
<proteinExistence type="predicted"/>
<dbReference type="EMBL" id="JAMYWD010000002">
    <property type="protein sequence ID" value="KAJ4977815.1"/>
    <property type="molecule type" value="Genomic_DNA"/>
</dbReference>
<keyword evidence="1" id="KW-0677">Repeat</keyword>
<evidence type="ECO:0000256" key="1">
    <source>
        <dbReference type="ARBA" id="ARBA00022737"/>
    </source>
</evidence>
<sequence>MWLPQEEEAVRLLLQDLQDLNIIQAVKVSSIGITKTYCIPPVPLVRILKASGSPSSKAWVYALVDDCKARDSYSRCIHGNTNFAEELELYKTLRSFEQEVGSFLKRCINNKHLWFLRVLDLEGVYKPSLPDAIGELFNLHHLGLRWTYLDTFPSSIENLRSLQTLDTKHTDIGNYPTVQYMQKLKHFYLNERHPFNQQQRLNAFSWLIWKIEDIQTLKITSKDESLKLLLPSNEKKKLSHVYLQRQLVSDYDFCSGLTTLTLSLTKLLTDPMPTLGKLPKLKLLSLFSKSFMGDNIHCLQKSFPRLRVLKIWKLEELKQWTVAYSAFPKLEELEIRSCKNLQMLPDHVPIALRELKLTAMPKEFTSNVMGKDIEKVAHVSSVLIEDWLEYPISSSSVELYTGWNRTLSQVHQLFGVDLLAVDLTKLLCETKLEEDPMPLLERLPHLMVLFLSFKSFTGKHMLTIQELEKLEELTVEDGAMPKIEELEIRSCRNLKFSSVLDFCFSVSYIFENKGGCLEANGRD</sequence>
<dbReference type="Gene3D" id="3.80.10.10">
    <property type="entry name" value="Ribonuclease Inhibitor"/>
    <property type="match status" value="1"/>
</dbReference>